<name>A0A0G0BP04_9BACT</name>
<sequence>YGHWQLGIIAVEVDEKIKNKVRNIVKKFL</sequence>
<organism evidence="1 2">
    <name type="scientific">Candidatus Roizmanbacteria bacterium GW2011_GWA2_32_13</name>
    <dbReference type="NCBI Taxonomy" id="1618475"/>
    <lineage>
        <taxon>Bacteria</taxon>
        <taxon>Candidatus Roizmaniibacteriota</taxon>
    </lineage>
</organism>
<dbReference type="EMBL" id="LBOK01000055">
    <property type="protein sequence ID" value="KKP32767.1"/>
    <property type="molecule type" value="Genomic_DNA"/>
</dbReference>
<gene>
    <name evidence="1" type="ORF">UR23_C0055G0001</name>
</gene>
<accession>A0A0G0BP04</accession>
<dbReference type="Proteomes" id="UP000034349">
    <property type="component" value="Unassembled WGS sequence"/>
</dbReference>
<feature type="non-terminal residue" evidence="1">
    <location>
        <position position="1"/>
    </location>
</feature>
<proteinExistence type="predicted"/>
<reference evidence="1 2" key="1">
    <citation type="journal article" date="2015" name="Nature">
        <title>rRNA introns, odd ribosomes, and small enigmatic genomes across a large radiation of phyla.</title>
        <authorList>
            <person name="Brown C.T."/>
            <person name="Hug L.A."/>
            <person name="Thomas B.C."/>
            <person name="Sharon I."/>
            <person name="Castelle C.J."/>
            <person name="Singh A."/>
            <person name="Wilkins M.J."/>
            <person name="Williams K.H."/>
            <person name="Banfield J.F."/>
        </authorList>
    </citation>
    <scope>NUCLEOTIDE SEQUENCE [LARGE SCALE GENOMIC DNA]</scope>
</reference>
<protein>
    <submittedName>
        <fullName evidence="1">Uncharacterized protein</fullName>
    </submittedName>
</protein>
<evidence type="ECO:0000313" key="1">
    <source>
        <dbReference type="EMBL" id="KKP32767.1"/>
    </source>
</evidence>
<dbReference type="AlphaFoldDB" id="A0A0G0BP04"/>
<comment type="caution">
    <text evidence="1">The sequence shown here is derived from an EMBL/GenBank/DDBJ whole genome shotgun (WGS) entry which is preliminary data.</text>
</comment>
<evidence type="ECO:0000313" key="2">
    <source>
        <dbReference type="Proteomes" id="UP000034349"/>
    </source>
</evidence>